<feature type="compositionally biased region" description="Polar residues" evidence="11">
    <location>
        <begin position="76"/>
        <end position="98"/>
    </location>
</feature>
<dbReference type="InterPro" id="IPR030456">
    <property type="entry name" value="TF_fork_head_CS_2"/>
</dbReference>
<keyword evidence="3" id="KW-0479">Metal-binding</keyword>
<dbReference type="Proteomes" id="UP000492820">
    <property type="component" value="Unassembled WGS sequence"/>
</dbReference>
<dbReference type="PROSITE" id="PS50039">
    <property type="entry name" value="FORK_HEAD_3"/>
    <property type="match status" value="1"/>
</dbReference>
<dbReference type="GO" id="GO:0008270">
    <property type="term" value="F:zinc ion binding"/>
    <property type="evidence" value="ECO:0007669"/>
    <property type="project" value="UniProtKB-KW"/>
</dbReference>
<reference evidence="15" key="3">
    <citation type="submission" date="2020-10" db="UniProtKB">
        <authorList>
            <consortium name="WormBaseParasite"/>
        </authorList>
    </citation>
    <scope>IDENTIFICATION</scope>
</reference>
<keyword evidence="7 10" id="KW-0238">DNA-binding</keyword>
<dbReference type="InterPro" id="IPR036390">
    <property type="entry name" value="WH_DNA-bd_sf"/>
</dbReference>
<dbReference type="InterPro" id="IPR032354">
    <property type="entry name" value="FOXP-CC"/>
</dbReference>
<organism evidence="13">
    <name type="scientific">Echinococcus granulosus</name>
    <name type="common">Hydatid tapeworm</name>
    <dbReference type="NCBI Taxonomy" id="6210"/>
    <lineage>
        <taxon>Eukaryota</taxon>
        <taxon>Metazoa</taxon>
        <taxon>Spiralia</taxon>
        <taxon>Lophotrochozoa</taxon>
        <taxon>Platyhelminthes</taxon>
        <taxon>Cestoda</taxon>
        <taxon>Eucestoda</taxon>
        <taxon>Cyclophyllidea</taxon>
        <taxon>Taeniidae</taxon>
        <taxon>Echinococcus</taxon>
        <taxon>Echinococcus granulosus group</taxon>
    </lineage>
</organism>
<evidence type="ECO:0000256" key="9">
    <source>
        <dbReference type="ARBA" id="ARBA00023242"/>
    </source>
</evidence>
<gene>
    <name evidence="15" type="primary">EGR_10028</name>
    <name evidence="13" type="ORF">EgrG_000320300</name>
</gene>
<dbReference type="SMART" id="SM00339">
    <property type="entry name" value="FH"/>
    <property type="match status" value="1"/>
</dbReference>
<dbReference type="PRINTS" id="PR00053">
    <property type="entry name" value="FORKHEAD"/>
</dbReference>
<evidence type="ECO:0000256" key="10">
    <source>
        <dbReference type="PROSITE-ProRule" id="PRU00089"/>
    </source>
</evidence>
<feature type="region of interest" description="Disordered" evidence="11">
    <location>
        <begin position="271"/>
        <end position="355"/>
    </location>
</feature>
<dbReference type="GO" id="GO:0005634">
    <property type="term" value="C:nucleus"/>
    <property type="evidence" value="ECO:0007669"/>
    <property type="project" value="UniProtKB-SubCell"/>
</dbReference>
<feature type="region of interest" description="Disordered" evidence="11">
    <location>
        <begin position="597"/>
        <end position="618"/>
    </location>
</feature>
<evidence type="ECO:0000256" key="7">
    <source>
        <dbReference type="ARBA" id="ARBA00023125"/>
    </source>
</evidence>
<feature type="compositionally biased region" description="Pro residues" evidence="11">
    <location>
        <begin position="54"/>
        <end position="70"/>
    </location>
</feature>
<keyword evidence="6" id="KW-0805">Transcription regulation</keyword>
<evidence type="ECO:0000256" key="3">
    <source>
        <dbReference type="ARBA" id="ARBA00022723"/>
    </source>
</evidence>
<feature type="region of interest" description="Disordered" evidence="11">
    <location>
        <begin position="474"/>
        <end position="497"/>
    </location>
</feature>
<evidence type="ECO:0000256" key="11">
    <source>
        <dbReference type="SAM" id="MobiDB-lite"/>
    </source>
</evidence>
<feature type="region of interest" description="Disordered" evidence="11">
    <location>
        <begin position="1"/>
        <end position="21"/>
    </location>
</feature>
<dbReference type="CDD" id="cd20033">
    <property type="entry name" value="FH_FOXP"/>
    <property type="match status" value="1"/>
</dbReference>
<feature type="compositionally biased region" description="Pro residues" evidence="11">
    <location>
        <begin position="189"/>
        <end position="201"/>
    </location>
</feature>
<feature type="region of interest" description="Disordered" evidence="11">
    <location>
        <begin position="176"/>
        <end position="201"/>
    </location>
</feature>
<evidence type="ECO:0000256" key="8">
    <source>
        <dbReference type="ARBA" id="ARBA00023163"/>
    </source>
</evidence>
<reference evidence="13" key="2">
    <citation type="submission" date="2014-06" db="EMBL/GenBank/DDBJ databases">
        <authorList>
            <person name="Aslett M."/>
        </authorList>
    </citation>
    <scope>NUCLEOTIDE SEQUENCE</scope>
</reference>
<dbReference type="InterPro" id="IPR050998">
    <property type="entry name" value="FOXP"/>
</dbReference>
<feature type="domain" description="Fork-head" evidence="12">
    <location>
        <begin position="372"/>
        <end position="445"/>
    </location>
</feature>
<dbReference type="Pfam" id="PF16159">
    <property type="entry name" value="FOXP-CC"/>
    <property type="match status" value="1"/>
</dbReference>
<evidence type="ECO:0000256" key="1">
    <source>
        <dbReference type="ARBA" id="ARBA00004123"/>
    </source>
</evidence>
<dbReference type="PANTHER" id="PTHR45796:SF4">
    <property type="entry name" value="FORKHEAD BOX P, ISOFORM C"/>
    <property type="match status" value="1"/>
</dbReference>
<dbReference type="PANTHER" id="PTHR45796">
    <property type="entry name" value="FORKHEAD BOX P, ISOFORM C"/>
    <property type="match status" value="1"/>
</dbReference>
<proteinExistence type="predicted"/>
<evidence type="ECO:0000256" key="6">
    <source>
        <dbReference type="ARBA" id="ARBA00023015"/>
    </source>
</evidence>
<dbReference type="PROSITE" id="PS00658">
    <property type="entry name" value="FORK_HEAD_2"/>
    <property type="match status" value="1"/>
</dbReference>
<keyword evidence="8" id="KW-0804">Transcription</keyword>
<feature type="region of interest" description="Disordered" evidence="11">
    <location>
        <begin position="45"/>
        <end position="102"/>
    </location>
</feature>
<feature type="compositionally biased region" description="Basic and acidic residues" evidence="11">
    <location>
        <begin position="1"/>
        <end position="11"/>
    </location>
</feature>
<reference evidence="13 14" key="1">
    <citation type="journal article" date="2013" name="Nature">
        <title>The genomes of four tapeworm species reveal adaptations to parasitism.</title>
        <authorList>
            <person name="Tsai I.J."/>
            <person name="Zarowiecki M."/>
            <person name="Holroyd N."/>
            <person name="Garciarrubio A."/>
            <person name="Sanchez-Flores A."/>
            <person name="Brooks K.L."/>
            <person name="Tracey A."/>
            <person name="Bobes R.J."/>
            <person name="Fragoso G."/>
            <person name="Sciutto E."/>
            <person name="Aslett M."/>
            <person name="Beasley H."/>
            <person name="Bennett H.M."/>
            <person name="Cai J."/>
            <person name="Camicia F."/>
            <person name="Clark R."/>
            <person name="Cucher M."/>
            <person name="De Silva N."/>
            <person name="Day T.A."/>
            <person name="Deplazes P."/>
            <person name="Estrada K."/>
            <person name="Fernandez C."/>
            <person name="Holland P.W."/>
            <person name="Hou J."/>
            <person name="Hu S."/>
            <person name="Huckvale T."/>
            <person name="Hung S.S."/>
            <person name="Kamenetzky L."/>
            <person name="Keane J.A."/>
            <person name="Kiss F."/>
            <person name="Koziol U."/>
            <person name="Lambert O."/>
            <person name="Liu K."/>
            <person name="Luo X."/>
            <person name="Luo Y."/>
            <person name="Macchiaroli N."/>
            <person name="Nichol S."/>
            <person name="Paps J."/>
            <person name="Parkinson J."/>
            <person name="Pouchkina-Stantcheva N."/>
            <person name="Riddiford N."/>
            <person name="Rosenzvit M."/>
            <person name="Salinas G."/>
            <person name="Wasmuth J.D."/>
            <person name="Zamanian M."/>
            <person name="Zheng Y."/>
            <person name="Cai X."/>
            <person name="Soberon X."/>
            <person name="Olson P.D."/>
            <person name="Laclette J.P."/>
            <person name="Brehm K."/>
            <person name="Berriman M."/>
            <person name="Garciarrubio A."/>
            <person name="Bobes R.J."/>
            <person name="Fragoso G."/>
            <person name="Sanchez-Flores A."/>
            <person name="Estrada K."/>
            <person name="Cevallos M.A."/>
            <person name="Morett E."/>
            <person name="Gonzalez V."/>
            <person name="Portillo T."/>
            <person name="Ochoa-Leyva A."/>
            <person name="Jose M.V."/>
            <person name="Sciutto E."/>
            <person name="Landa A."/>
            <person name="Jimenez L."/>
            <person name="Valdes V."/>
            <person name="Carrero J.C."/>
            <person name="Larralde C."/>
            <person name="Morales-Montor J."/>
            <person name="Limon-Lason J."/>
            <person name="Soberon X."/>
            <person name="Laclette J.P."/>
        </authorList>
    </citation>
    <scope>NUCLEOTIDE SEQUENCE [LARGE SCALE GENOMIC DNA]</scope>
</reference>
<comment type="subcellular location">
    <subcellularLocation>
        <location evidence="1 10">Nucleus</location>
    </subcellularLocation>
</comment>
<dbReference type="SUPFAM" id="SSF46785">
    <property type="entry name" value="Winged helix' DNA-binding domain"/>
    <property type="match status" value="1"/>
</dbReference>
<feature type="compositionally biased region" description="Low complexity" evidence="11">
    <location>
        <begin position="335"/>
        <end position="346"/>
    </location>
</feature>
<dbReference type="FunFam" id="1.10.10.10:FF:000010">
    <property type="entry name" value="Forkhead box P2 isoform B"/>
    <property type="match status" value="1"/>
</dbReference>
<evidence type="ECO:0000313" key="14">
    <source>
        <dbReference type="Proteomes" id="UP000492820"/>
    </source>
</evidence>
<keyword evidence="5" id="KW-0862">Zinc</keyword>
<keyword evidence="4" id="KW-0863">Zinc-finger</keyword>
<dbReference type="OrthoDB" id="5830876at2759"/>
<feature type="DNA-binding region" description="Fork-head" evidence="10">
    <location>
        <begin position="372"/>
        <end position="445"/>
    </location>
</feature>
<keyword evidence="9 10" id="KW-0539">Nucleus</keyword>
<evidence type="ECO:0000256" key="5">
    <source>
        <dbReference type="ARBA" id="ARBA00022833"/>
    </source>
</evidence>
<sequence length="618" mass="67394">MHTQNPHDRFPRRGGCCNGSSSDERVAFLQAEVDRLRDVVERKRLLSVRSSVSPPSPPRPPPPPPPPLPAPAVVSTQQQRSGSNHTNYPLPLQNASSSEADDAGGGQCYWPNCCHVATSSTSLTAHADEAHDLTPETLAQLEMRIFELEMAYKKYTAESHLVRSMMDHLSRRSKFLDHQRQKVASQPISHPPPPPPPPPVLHPVTGETAFQPASVKVRSSHQEELCDPMTRTLAFLQYINENGGPIMMPPSSRDQALLLNNLLLSRENGSRVTETMDNGAPRKMSPSVGGGIKDDHFNNSTNSDNGIGAGSPIVKMEDSTPANDLTPPPPPPQPSSTTSAVPTSTQSKRESQSLTEECSLSQRHFYRTQCIRPRFTYASLIRQAICESPNKCLSLSEIYAWLQKEFLYFRQNEATWKNAIRHNLSLHKCFRRVETAGGSVWVFDEHECLQRKDGRPPFGGRVLGRNYANRLKCNSNTSPLSTSSVSSSATARSRRLPTAENQQFHNLLHPQPPPSVAVGTASATTSFNECTLSARSSASTPVVMMPLVNPSSTNSISVATSTNNMAASSPTVMCEDEVDVENHSIQMDTSELYAAGGSTSPNLTGGVPTLLPPKNMAA</sequence>
<dbReference type="GO" id="GO:0000978">
    <property type="term" value="F:RNA polymerase II cis-regulatory region sequence-specific DNA binding"/>
    <property type="evidence" value="ECO:0007669"/>
    <property type="project" value="TreeGrafter"/>
</dbReference>
<dbReference type="InterPro" id="IPR036388">
    <property type="entry name" value="WH-like_DNA-bd_sf"/>
</dbReference>
<dbReference type="Gene3D" id="1.10.10.10">
    <property type="entry name" value="Winged helix-like DNA-binding domain superfamily/Winged helix DNA-binding domain"/>
    <property type="match status" value="1"/>
</dbReference>
<dbReference type="Pfam" id="PF00250">
    <property type="entry name" value="Forkhead"/>
    <property type="match status" value="1"/>
</dbReference>
<dbReference type="EMBL" id="LK028619">
    <property type="protein sequence ID" value="CDS24753.1"/>
    <property type="molecule type" value="Genomic_DNA"/>
</dbReference>
<evidence type="ECO:0000259" key="12">
    <source>
        <dbReference type="PROSITE" id="PS50039"/>
    </source>
</evidence>
<evidence type="ECO:0000256" key="2">
    <source>
        <dbReference type="ARBA" id="ARBA00022491"/>
    </source>
</evidence>
<dbReference type="WBParaSite" id="EgrG_000320300">
    <property type="protein sequence ID" value="EgrG_000320300"/>
    <property type="gene ID" value="EgrG_000320300"/>
</dbReference>
<evidence type="ECO:0000256" key="4">
    <source>
        <dbReference type="ARBA" id="ARBA00022771"/>
    </source>
</evidence>
<dbReference type="InterPro" id="IPR001766">
    <property type="entry name" value="Fork_head_dom"/>
</dbReference>
<keyword evidence="2" id="KW-0678">Repressor</keyword>
<evidence type="ECO:0000313" key="13">
    <source>
        <dbReference type="EMBL" id="CDS24753.1"/>
    </source>
</evidence>
<evidence type="ECO:0000313" key="15">
    <source>
        <dbReference type="WBParaSite" id="EgrG_000320300"/>
    </source>
</evidence>
<dbReference type="AlphaFoldDB" id="A0A068WY12"/>
<name>A0A068WY12_ECHGR</name>
<accession>A0A068WY12</accession>
<protein>
    <submittedName>
        <fullName evidence="13 15">Forkhead box protein P4</fullName>
    </submittedName>
</protein>
<dbReference type="GO" id="GO:0000981">
    <property type="term" value="F:DNA-binding transcription factor activity, RNA polymerase II-specific"/>
    <property type="evidence" value="ECO:0007669"/>
    <property type="project" value="TreeGrafter"/>
</dbReference>